<organism evidence="1">
    <name type="scientific">Rhizophora mucronata</name>
    <name type="common">Asiatic mangrove</name>
    <dbReference type="NCBI Taxonomy" id="61149"/>
    <lineage>
        <taxon>Eukaryota</taxon>
        <taxon>Viridiplantae</taxon>
        <taxon>Streptophyta</taxon>
        <taxon>Embryophyta</taxon>
        <taxon>Tracheophyta</taxon>
        <taxon>Spermatophyta</taxon>
        <taxon>Magnoliopsida</taxon>
        <taxon>eudicotyledons</taxon>
        <taxon>Gunneridae</taxon>
        <taxon>Pentapetalae</taxon>
        <taxon>rosids</taxon>
        <taxon>fabids</taxon>
        <taxon>Malpighiales</taxon>
        <taxon>Rhizophoraceae</taxon>
        <taxon>Rhizophora</taxon>
    </lineage>
</organism>
<reference evidence="1" key="1">
    <citation type="submission" date="2018-02" db="EMBL/GenBank/DDBJ databases">
        <title>Rhizophora mucronata_Transcriptome.</title>
        <authorList>
            <person name="Meera S.P."/>
            <person name="Sreeshan A."/>
            <person name="Augustine A."/>
        </authorList>
    </citation>
    <scope>NUCLEOTIDE SEQUENCE</scope>
    <source>
        <tissue evidence="1">Leaf</tissue>
    </source>
</reference>
<proteinExistence type="predicted"/>
<dbReference type="AlphaFoldDB" id="A0A2P2QV04"/>
<protein>
    <submittedName>
        <fullName evidence="1">Uncharacterized protein</fullName>
    </submittedName>
</protein>
<sequence length="63" mass="7327">MPWKERAHLPIRTHTHEHKIKLWTLGLRGGLYRPGIHQLLQTAFIIIGCSLVQLRVVDSIYIT</sequence>
<name>A0A2P2QV04_RHIMU</name>
<dbReference type="EMBL" id="GGEC01090366">
    <property type="protein sequence ID" value="MBX70850.1"/>
    <property type="molecule type" value="Transcribed_RNA"/>
</dbReference>
<evidence type="ECO:0000313" key="1">
    <source>
        <dbReference type="EMBL" id="MBX70850.1"/>
    </source>
</evidence>
<accession>A0A2P2QV04</accession>